<dbReference type="InterPro" id="IPR012334">
    <property type="entry name" value="Pectin_lyas_fold"/>
</dbReference>
<dbReference type="AlphaFoldDB" id="A0A4S8QCT7"/>
<feature type="chain" id="PRO_5020565331" evidence="4">
    <location>
        <begin position="23"/>
        <end position="502"/>
    </location>
</feature>
<dbReference type="InterPro" id="IPR006626">
    <property type="entry name" value="PbH1"/>
</dbReference>
<protein>
    <submittedName>
        <fullName evidence="6">Right-handed parallel beta-helix repeat-containing protein</fullName>
    </submittedName>
</protein>
<dbReference type="NCBIfam" id="TIGR03804">
    <property type="entry name" value="para_beta_helix"/>
    <property type="match status" value="1"/>
</dbReference>
<keyword evidence="2" id="KW-0677">Repeat</keyword>
<dbReference type="SUPFAM" id="SSF51126">
    <property type="entry name" value="Pectin lyase-like"/>
    <property type="match status" value="1"/>
</dbReference>
<dbReference type="Proteomes" id="UP000307378">
    <property type="component" value="Unassembled WGS sequence"/>
</dbReference>
<gene>
    <name evidence="6" type="ORF">FAA86_00625</name>
</gene>
<name>A0A4S8QCT7_9HYPH</name>
<evidence type="ECO:0000313" key="7">
    <source>
        <dbReference type="Proteomes" id="UP000307378"/>
    </source>
</evidence>
<accession>A0A4S8QCT7</accession>
<dbReference type="InterPro" id="IPR011050">
    <property type="entry name" value="Pectin_lyase_fold/virulence"/>
</dbReference>
<reference evidence="6 7" key="1">
    <citation type="submission" date="2019-04" db="EMBL/GenBank/DDBJ databases">
        <title>genome sequence of strain W3.</title>
        <authorList>
            <person name="Gao J."/>
            <person name="Sun J."/>
        </authorList>
    </citation>
    <scope>NUCLEOTIDE SEQUENCE [LARGE SCALE GENOMIC DNA]</scope>
    <source>
        <strain evidence="6 7">W3</strain>
    </source>
</reference>
<dbReference type="EMBL" id="STGU01000001">
    <property type="protein sequence ID" value="THV38909.1"/>
    <property type="molecule type" value="Genomic_DNA"/>
</dbReference>
<dbReference type="InterPro" id="IPR022441">
    <property type="entry name" value="Para_beta_helix_rpt-2"/>
</dbReference>
<evidence type="ECO:0000256" key="1">
    <source>
        <dbReference type="ARBA" id="ARBA00004906"/>
    </source>
</evidence>
<dbReference type="InterPro" id="IPR051550">
    <property type="entry name" value="SCF-Subunits/Alg-Epimerases"/>
</dbReference>
<proteinExistence type="predicted"/>
<evidence type="ECO:0000256" key="3">
    <source>
        <dbReference type="ARBA" id="ARBA00022786"/>
    </source>
</evidence>
<organism evidence="6 7">
    <name type="scientific">Rhizobium rosettiformans W3</name>
    <dbReference type="NCBI Taxonomy" id="538378"/>
    <lineage>
        <taxon>Bacteria</taxon>
        <taxon>Pseudomonadati</taxon>
        <taxon>Pseudomonadota</taxon>
        <taxon>Alphaproteobacteria</taxon>
        <taxon>Hyphomicrobiales</taxon>
        <taxon>Rhizobiaceae</taxon>
        <taxon>Rhizobium/Agrobacterium group</taxon>
        <taxon>Rhizobium</taxon>
    </lineage>
</organism>
<evidence type="ECO:0000259" key="5">
    <source>
        <dbReference type="Pfam" id="PF13229"/>
    </source>
</evidence>
<dbReference type="Gene3D" id="2.160.20.10">
    <property type="entry name" value="Single-stranded right-handed beta-helix, Pectin lyase-like"/>
    <property type="match status" value="1"/>
</dbReference>
<evidence type="ECO:0000256" key="2">
    <source>
        <dbReference type="ARBA" id="ARBA00022737"/>
    </source>
</evidence>
<dbReference type="Pfam" id="PF13229">
    <property type="entry name" value="Beta_helix"/>
    <property type="match status" value="1"/>
</dbReference>
<feature type="domain" description="Right handed beta helix" evidence="5">
    <location>
        <begin position="317"/>
        <end position="452"/>
    </location>
</feature>
<evidence type="ECO:0000256" key="4">
    <source>
        <dbReference type="SAM" id="SignalP"/>
    </source>
</evidence>
<comment type="caution">
    <text evidence="6">The sequence shown here is derived from an EMBL/GenBank/DDBJ whole genome shotgun (WGS) entry which is preliminary data.</text>
</comment>
<sequence length="502" mass="51839">MRKGLSLLLAVFLTSTAPGVHAESLGHEDMARLTRTVSKIGERLRSPEARKDDARALLTGRFAAVGRQADQAPVVLDRLETQGQLGTVPVDFMLAQLRLQTAQQFDTDVEKALADRAAPALFIRGGTMTLDQLAAEATKSYPDALQRDGETVLARWPIVIWSDAALVVGSGQRLELSTTDGAFLLNSGLLTLDRGTLSASEGTNPGIKNFRPFVATAMTGAMQAREARFDRLGYGGTGSTSGISVLGAALFPAKISSFIVDSTFDNVGGISLQNTHRIRLSGNRISGGAGPAIALKGVTGADIMNNVITGTTDAQAIDVQNTSTSVAVTGNILLGNRGSGIFVANDARDVTITGNLLSGNGRGGVSVVRSACMTIADNIILSNGQVGIKVRASDALTLSHNDLIANAGAGISIIDQDAHARVAIDGNAFSANKSGIHGGSASEVALKANDFAGQSPILLDGEFAPYVPQLLKTAASAGPQAEALTIHANTQSAAPADCKTGS</sequence>
<feature type="signal peptide" evidence="4">
    <location>
        <begin position="1"/>
        <end position="22"/>
    </location>
</feature>
<keyword evidence="4" id="KW-0732">Signal</keyword>
<keyword evidence="3" id="KW-0833">Ubl conjugation pathway</keyword>
<comment type="pathway">
    <text evidence="1">Protein modification; protein ubiquitination.</text>
</comment>
<dbReference type="PANTHER" id="PTHR22990:SF15">
    <property type="entry name" value="F-BOX ONLY PROTEIN 10"/>
    <property type="match status" value="1"/>
</dbReference>
<dbReference type="SMART" id="SM00710">
    <property type="entry name" value="PbH1"/>
    <property type="match status" value="7"/>
</dbReference>
<dbReference type="PANTHER" id="PTHR22990">
    <property type="entry name" value="F-BOX ONLY PROTEIN"/>
    <property type="match status" value="1"/>
</dbReference>
<evidence type="ECO:0000313" key="6">
    <source>
        <dbReference type="EMBL" id="THV38909.1"/>
    </source>
</evidence>
<dbReference type="InterPro" id="IPR039448">
    <property type="entry name" value="Beta_helix"/>
</dbReference>